<evidence type="ECO:0000313" key="11">
    <source>
        <dbReference type="EMBL" id="WLR99332.1"/>
    </source>
</evidence>
<keyword evidence="12" id="KW-1185">Reference proteome</keyword>
<evidence type="ECO:0000256" key="3">
    <source>
        <dbReference type="ARBA" id="ARBA00022448"/>
    </source>
</evidence>
<reference evidence="11 12" key="1">
    <citation type="submission" date="2023-08" db="EMBL/GenBank/DDBJ databases">
        <title>Pathogen: clinical or host-associated sample.</title>
        <authorList>
            <person name="Hergert J."/>
            <person name="Casey R."/>
            <person name="Wagner J."/>
            <person name="Young E.L."/>
            <person name="Oakeson K.F."/>
        </authorList>
    </citation>
    <scope>NUCLEOTIDE SEQUENCE [LARGE SCALE GENOMIC DNA]</scope>
    <source>
        <strain evidence="11 12">1760953</strain>
        <plasmid evidence="11 12">unnamed1</plasmid>
    </source>
</reference>
<protein>
    <submittedName>
        <fullName evidence="11">ABC transporter permease subunit</fullName>
    </submittedName>
</protein>
<keyword evidence="5" id="KW-0997">Cell inner membrane</keyword>
<dbReference type="GO" id="GO:0043190">
    <property type="term" value="C:ATP-binding cassette (ABC) transporter complex"/>
    <property type="evidence" value="ECO:0007669"/>
    <property type="project" value="InterPro"/>
</dbReference>
<keyword evidence="6 9" id="KW-0812">Transmembrane</keyword>
<evidence type="ECO:0000256" key="4">
    <source>
        <dbReference type="ARBA" id="ARBA00022475"/>
    </source>
</evidence>
<organism evidence="11 12">
    <name type="scientific">Shinella sumterensis</name>
    <dbReference type="NCBI Taxonomy" id="1967501"/>
    <lineage>
        <taxon>Bacteria</taxon>
        <taxon>Pseudomonadati</taxon>
        <taxon>Pseudomonadota</taxon>
        <taxon>Alphaproteobacteria</taxon>
        <taxon>Hyphomicrobiales</taxon>
        <taxon>Rhizobiaceae</taxon>
        <taxon>Shinella</taxon>
    </lineage>
</organism>
<gene>
    <name evidence="11" type="ORF">Q9313_21325</name>
</gene>
<dbReference type="InterPro" id="IPR010065">
    <property type="entry name" value="AA_ABC_transptr_permease_3TM"/>
</dbReference>
<feature type="transmembrane region" description="Helical" evidence="9">
    <location>
        <begin position="6"/>
        <end position="37"/>
    </location>
</feature>
<evidence type="ECO:0000313" key="12">
    <source>
        <dbReference type="Proteomes" id="UP001234585"/>
    </source>
</evidence>
<dbReference type="PROSITE" id="PS50928">
    <property type="entry name" value="ABC_TM1"/>
    <property type="match status" value="1"/>
</dbReference>
<dbReference type="SUPFAM" id="SSF161098">
    <property type="entry name" value="MetI-like"/>
    <property type="match status" value="1"/>
</dbReference>
<keyword evidence="11" id="KW-0614">Plasmid</keyword>
<evidence type="ECO:0000256" key="9">
    <source>
        <dbReference type="RuleBase" id="RU363032"/>
    </source>
</evidence>
<comment type="similarity">
    <text evidence="2">Belongs to the binding-protein-dependent transport system permease family. HisMQ subfamily.</text>
</comment>
<feature type="transmembrane region" description="Helical" evidence="9">
    <location>
        <begin position="91"/>
        <end position="109"/>
    </location>
</feature>
<evidence type="ECO:0000256" key="7">
    <source>
        <dbReference type="ARBA" id="ARBA00022989"/>
    </source>
</evidence>
<feature type="transmembrane region" description="Helical" evidence="9">
    <location>
        <begin position="147"/>
        <end position="172"/>
    </location>
</feature>
<evidence type="ECO:0000256" key="8">
    <source>
        <dbReference type="ARBA" id="ARBA00023136"/>
    </source>
</evidence>
<dbReference type="AlphaFoldDB" id="A0AA50H8M6"/>
<feature type="transmembrane region" description="Helical" evidence="9">
    <location>
        <begin position="49"/>
        <end position="71"/>
    </location>
</feature>
<geneLocation type="plasmid" evidence="11 12">
    <name>unnamed1</name>
</geneLocation>
<evidence type="ECO:0000256" key="1">
    <source>
        <dbReference type="ARBA" id="ARBA00004429"/>
    </source>
</evidence>
<feature type="domain" description="ABC transmembrane type-1" evidence="10">
    <location>
        <begin position="13"/>
        <end position="213"/>
    </location>
</feature>
<dbReference type="NCBIfam" id="TIGR01726">
    <property type="entry name" value="HEQRo_perm_3TM"/>
    <property type="match status" value="1"/>
</dbReference>
<dbReference type="InterPro" id="IPR051613">
    <property type="entry name" value="ABC_transp_permease_HisMQ"/>
</dbReference>
<evidence type="ECO:0000256" key="2">
    <source>
        <dbReference type="ARBA" id="ARBA00010072"/>
    </source>
</evidence>
<dbReference type="EMBL" id="CP132303">
    <property type="protein sequence ID" value="WLR99332.1"/>
    <property type="molecule type" value="Genomic_DNA"/>
</dbReference>
<accession>A0AA50H8M6</accession>
<dbReference type="RefSeq" id="WP_306038727.1">
    <property type="nucleotide sequence ID" value="NZ_CP132303.1"/>
</dbReference>
<dbReference type="InterPro" id="IPR035906">
    <property type="entry name" value="MetI-like_sf"/>
</dbReference>
<keyword evidence="3 9" id="KW-0813">Transport</keyword>
<dbReference type="Proteomes" id="UP001234585">
    <property type="component" value="Plasmid unnamed1"/>
</dbReference>
<dbReference type="Pfam" id="PF00528">
    <property type="entry name" value="BPD_transp_1"/>
    <property type="match status" value="1"/>
</dbReference>
<evidence type="ECO:0000256" key="5">
    <source>
        <dbReference type="ARBA" id="ARBA00022519"/>
    </source>
</evidence>
<dbReference type="PANTHER" id="PTHR30133">
    <property type="entry name" value="CATIONIC AMINO ACID TRANSPORTER, MEMBRANE COMPONENT"/>
    <property type="match status" value="1"/>
</dbReference>
<dbReference type="GO" id="GO:0022857">
    <property type="term" value="F:transmembrane transporter activity"/>
    <property type="evidence" value="ECO:0007669"/>
    <property type="project" value="InterPro"/>
</dbReference>
<evidence type="ECO:0000256" key="6">
    <source>
        <dbReference type="ARBA" id="ARBA00022692"/>
    </source>
</evidence>
<proteinExistence type="inferred from homology"/>
<dbReference type="PANTHER" id="PTHR30133:SF4">
    <property type="entry name" value="ARGININE_ORNITHINE TRANSPORT PROTEIN AOTQ"/>
    <property type="match status" value="1"/>
</dbReference>
<dbReference type="Gene3D" id="1.10.3720.10">
    <property type="entry name" value="MetI-like"/>
    <property type="match status" value="1"/>
</dbReference>
<name>A0AA50H8M6_9HYPH</name>
<dbReference type="CDD" id="cd06261">
    <property type="entry name" value="TM_PBP2"/>
    <property type="match status" value="1"/>
</dbReference>
<keyword evidence="7 9" id="KW-1133">Transmembrane helix</keyword>
<dbReference type="InterPro" id="IPR000515">
    <property type="entry name" value="MetI-like"/>
</dbReference>
<keyword evidence="4" id="KW-1003">Cell membrane</keyword>
<sequence>MVADYAAAILSAGSTTLLVAVLSLLVATFLGLTAAFAKLSASSGLRAVASIYTFVVRGIPDLVIMLLVFYSLPALLNQWIEMLGWDFRVEFSPTVAGIATLGVIFGAYMTETFKTALQNIPRGQIEAAVAYGLTRRRMFTHIILPQLVRLALPGFTNNWLVLAKGTALVSLIGLQDVMFRAKGAAEATAMPFTFYLIAAGFYLAVTLVSMLLLFLVARRFDVGTRKVLS</sequence>
<keyword evidence="8 9" id="KW-0472">Membrane</keyword>
<feature type="transmembrane region" description="Helical" evidence="9">
    <location>
        <begin position="192"/>
        <end position="216"/>
    </location>
</feature>
<comment type="subcellular location">
    <subcellularLocation>
        <location evidence="1">Cell inner membrane</location>
        <topology evidence="1">Multi-pass membrane protein</topology>
    </subcellularLocation>
    <subcellularLocation>
        <location evidence="9">Cell membrane</location>
        <topology evidence="9">Multi-pass membrane protein</topology>
    </subcellularLocation>
</comment>
<evidence type="ECO:0000259" key="10">
    <source>
        <dbReference type="PROSITE" id="PS50928"/>
    </source>
</evidence>